<dbReference type="PROSITE" id="PS51257">
    <property type="entry name" value="PROKAR_LIPOPROTEIN"/>
    <property type="match status" value="1"/>
</dbReference>
<comment type="caution">
    <text evidence="2">The sequence shown here is derived from an EMBL/GenBank/DDBJ whole genome shotgun (WGS) entry which is preliminary data.</text>
</comment>
<gene>
    <name evidence="2" type="ORF">ML462_01005</name>
</gene>
<dbReference type="RefSeq" id="WP_240711867.1">
    <property type="nucleotide sequence ID" value="NZ_JAKVTV010000001.1"/>
</dbReference>
<reference evidence="2" key="1">
    <citation type="submission" date="2022-03" db="EMBL/GenBank/DDBJ databases">
        <title>Gramella crocea sp. nov., isolated from activated sludge of a seafood processing plant.</title>
        <authorList>
            <person name="Zhang X."/>
        </authorList>
    </citation>
    <scope>NUCLEOTIDE SEQUENCE</scope>
    <source>
        <strain evidence="2">YJ019</strain>
    </source>
</reference>
<keyword evidence="3" id="KW-1185">Reference proteome</keyword>
<evidence type="ECO:0000313" key="3">
    <source>
        <dbReference type="Proteomes" id="UP001139226"/>
    </source>
</evidence>
<organism evidence="2 3">
    <name type="scientific">Christiangramia lutea</name>
    <dbReference type="NCBI Taxonomy" id="1607951"/>
    <lineage>
        <taxon>Bacteria</taxon>
        <taxon>Pseudomonadati</taxon>
        <taxon>Bacteroidota</taxon>
        <taxon>Flavobacteriia</taxon>
        <taxon>Flavobacteriales</taxon>
        <taxon>Flavobacteriaceae</taxon>
        <taxon>Christiangramia</taxon>
    </lineage>
</organism>
<dbReference type="Proteomes" id="UP001139226">
    <property type="component" value="Unassembled WGS sequence"/>
</dbReference>
<protein>
    <recommendedName>
        <fullName evidence="4">DUF4136 domain-containing protein</fullName>
    </recommendedName>
</protein>
<dbReference type="EMBL" id="JAKVTV010000001">
    <property type="protein sequence ID" value="MCH4821737.1"/>
    <property type="molecule type" value="Genomic_DNA"/>
</dbReference>
<feature type="signal peptide" evidence="1">
    <location>
        <begin position="1"/>
        <end position="24"/>
    </location>
</feature>
<evidence type="ECO:0000256" key="1">
    <source>
        <dbReference type="SAM" id="SignalP"/>
    </source>
</evidence>
<sequence length="227" mass="25587">MKKYFPLILLFFSISLLTSCSSVKVLNSWKANQETLNDFKDNKILVIARTADKSARIAFEQAIADKLRANGLDATESFSRVPVMHMEKEMTDERMDMIRTLMNSEGYNGVVLTVIKQDEKHTRTKHSGVYASAAYSNYYPGYYGNFYNYYATPYAIGPYYSAFGGYVPMSTSTESYSNYILETVAFNLQSEGDDQLVSVVSTSLKDPKDAYKSADEFMEAISKSLSL</sequence>
<name>A0A9X1UZZ5_9FLAO</name>
<proteinExistence type="predicted"/>
<dbReference type="AlphaFoldDB" id="A0A9X1UZZ5"/>
<accession>A0A9X1UZZ5</accession>
<evidence type="ECO:0008006" key="4">
    <source>
        <dbReference type="Google" id="ProtNLM"/>
    </source>
</evidence>
<feature type="chain" id="PRO_5040839760" description="DUF4136 domain-containing protein" evidence="1">
    <location>
        <begin position="25"/>
        <end position="227"/>
    </location>
</feature>
<keyword evidence="1" id="KW-0732">Signal</keyword>
<evidence type="ECO:0000313" key="2">
    <source>
        <dbReference type="EMBL" id="MCH4821737.1"/>
    </source>
</evidence>